<dbReference type="InterPro" id="IPR029058">
    <property type="entry name" value="AB_hydrolase_fold"/>
</dbReference>
<comment type="caution">
    <text evidence="3">The sequence shown here is derived from an EMBL/GenBank/DDBJ whole genome shotgun (WGS) entry which is preliminary data.</text>
</comment>
<dbReference type="Gene3D" id="3.40.50.1820">
    <property type="entry name" value="alpha/beta hydrolase"/>
    <property type="match status" value="1"/>
</dbReference>
<sequence>RLAGHSSRMPEESSPKRSPQNIPYKDLPHIVNADGQHLFCRYWKPAATPSPSWMPARADGHNHGSCQICSDHAGNFLAFLHCFVPSKSLHQCVPPLHRILWMSSGHINYSIKEHPELPVLILGHSMGGAISILTASERPSEFSGMLLISPLVVASPEVATPIKVFAAKVLNIVLPNLSLGSIDPSAISRNKKEVRTLT</sequence>
<feature type="non-terminal residue" evidence="3">
    <location>
        <position position="1"/>
    </location>
</feature>
<dbReference type="OrthoDB" id="2498029at2759"/>
<dbReference type="InterPro" id="IPR051044">
    <property type="entry name" value="MAG_DAG_Lipase"/>
</dbReference>
<reference evidence="3 4" key="1">
    <citation type="submission" date="2019-09" db="EMBL/GenBank/DDBJ databases">
        <title>Bird 10,000 Genomes (B10K) Project - Family phase.</title>
        <authorList>
            <person name="Zhang G."/>
        </authorList>
    </citation>
    <scope>NUCLEOTIDE SEQUENCE [LARGE SCALE GENOMIC DNA]</scope>
    <source>
        <strain evidence="3">B10K-DU-021-26</strain>
        <tissue evidence="3">Mixed tissue sample</tissue>
    </source>
</reference>
<dbReference type="AlphaFoldDB" id="A0A7K4S8M0"/>
<evidence type="ECO:0000313" key="4">
    <source>
        <dbReference type="Proteomes" id="UP000530263"/>
    </source>
</evidence>
<evidence type="ECO:0000256" key="1">
    <source>
        <dbReference type="SAM" id="MobiDB-lite"/>
    </source>
</evidence>
<gene>
    <name evidence="3" type="primary">Mgll</name>
    <name evidence="3" type="ORF">COLPIC_R10618</name>
</gene>
<dbReference type="Pfam" id="PF12146">
    <property type="entry name" value="Hydrolase_4"/>
    <property type="match status" value="1"/>
</dbReference>
<keyword evidence="4" id="KW-1185">Reference proteome</keyword>
<feature type="non-terminal residue" evidence="3">
    <location>
        <position position="198"/>
    </location>
</feature>
<accession>A0A7K4S8M0</accession>
<dbReference type="EMBL" id="VYZG01001685">
    <property type="protein sequence ID" value="NWQ81392.1"/>
    <property type="molecule type" value="Genomic_DNA"/>
</dbReference>
<name>A0A7K4S8M0_COLPI</name>
<feature type="domain" description="Serine aminopeptidase S33" evidence="2">
    <location>
        <begin position="105"/>
        <end position="196"/>
    </location>
</feature>
<evidence type="ECO:0000313" key="3">
    <source>
        <dbReference type="EMBL" id="NWQ81392.1"/>
    </source>
</evidence>
<feature type="region of interest" description="Disordered" evidence="1">
    <location>
        <begin position="1"/>
        <end position="25"/>
    </location>
</feature>
<dbReference type="PANTHER" id="PTHR11614">
    <property type="entry name" value="PHOSPHOLIPASE-RELATED"/>
    <property type="match status" value="1"/>
</dbReference>
<dbReference type="Proteomes" id="UP000530263">
    <property type="component" value="Unassembled WGS sequence"/>
</dbReference>
<evidence type="ECO:0000259" key="2">
    <source>
        <dbReference type="Pfam" id="PF12146"/>
    </source>
</evidence>
<protein>
    <submittedName>
        <fullName evidence="3">MGLL lipase</fullName>
    </submittedName>
</protein>
<dbReference type="SUPFAM" id="SSF53474">
    <property type="entry name" value="alpha/beta-Hydrolases"/>
    <property type="match status" value="1"/>
</dbReference>
<dbReference type="InterPro" id="IPR022742">
    <property type="entry name" value="Hydrolase_4"/>
</dbReference>
<organism evidence="3 4">
    <name type="scientific">Columbina picui</name>
    <name type="common">Picui ground-dove</name>
    <dbReference type="NCBI Taxonomy" id="115618"/>
    <lineage>
        <taxon>Eukaryota</taxon>
        <taxon>Metazoa</taxon>
        <taxon>Chordata</taxon>
        <taxon>Craniata</taxon>
        <taxon>Vertebrata</taxon>
        <taxon>Euteleostomi</taxon>
        <taxon>Archelosauria</taxon>
        <taxon>Archosauria</taxon>
        <taxon>Dinosauria</taxon>
        <taxon>Saurischia</taxon>
        <taxon>Theropoda</taxon>
        <taxon>Coelurosauria</taxon>
        <taxon>Aves</taxon>
        <taxon>Neognathae</taxon>
        <taxon>Neoaves</taxon>
        <taxon>Columbimorphae</taxon>
        <taxon>Columbiformes</taxon>
        <taxon>Columbidae</taxon>
        <taxon>Columbina</taxon>
    </lineage>
</organism>
<proteinExistence type="predicted"/>